<evidence type="ECO:0000256" key="1">
    <source>
        <dbReference type="ARBA" id="ARBA00022801"/>
    </source>
</evidence>
<dbReference type="Pfam" id="PF00857">
    <property type="entry name" value="Isochorismatase"/>
    <property type="match status" value="1"/>
</dbReference>
<evidence type="ECO:0000313" key="3">
    <source>
        <dbReference type="EMBL" id="MBB5235619.1"/>
    </source>
</evidence>
<accession>A0A7W8GHV5</accession>
<dbReference type="InterPro" id="IPR000868">
    <property type="entry name" value="Isochorismatase-like_dom"/>
</dbReference>
<reference evidence="3 4" key="1">
    <citation type="submission" date="2020-08" db="EMBL/GenBank/DDBJ databases">
        <title>Genomic Encyclopedia of Type Strains, Phase IV (KMG-IV): sequencing the most valuable type-strain genomes for metagenomic binning, comparative biology and taxonomic classification.</title>
        <authorList>
            <person name="Goeker M."/>
        </authorList>
    </citation>
    <scope>NUCLEOTIDE SEQUENCE [LARGE SCALE GENOMIC DNA]</scope>
    <source>
        <strain evidence="3 4">DSM 101791</strain>
    </source>
</reference>
<dbReference type="InterPro" id="IPR050272">
    <property type="entry name" value="Isochorismatase-like_hydrls"/>
</dbReference>
<dbReference type="PANTHER" id="PTHR43540:SF1">
    <property type="entry name" value="ISOCHORISMATASE HYDROLASE"/>
    <property type="match status" value="1"/>
</dbReference>
<organism evidence="3 4">
    <name type="scientific">Deinococcus budaensis</name>
    <dbReference type="NCBI Taxonomy" id="1665626"/>
    <lineage>
        <taxon>Bacteria</taxon>
        <taxon>Thermotogati</taxon>
        <taxon>Deinococcota</taxon>
        <taxon>Deinococci</taxon>
        <taxon>Deinococcales</taxon>
        <taxon>Deinococcaceae</taxon>
        <taxon>Deinococcus</taxon>
    </lineage>
</organism>
<keyword evidence="4" id="KW-1185">Reference proteome</keyword>
<sequence>MTLTPVALVLLTAQRHHLEGRPDEQAVSRRWQARVEAARAAGQLIVHVQWDGAAGTPGETFSRGWVHHPDFRAEAGDLPLRAAGPDAFARTALDAELRGRAVRELHLLALPGAAALPTTERAARALGYAVQVLEGHAEAGAAASSPL</sequence>
<dbReference type="Proteomes" id="UP000525389">
    <property type="component" value="Unassembled WGS sequence"/>
</dbReference>
<dbReference type="RefSeq" id="WP_184031007.1">
    <property type="nucleotide sequence ID" value="NZ_JACHFN010000014.1"/>
</dbReference>
<name>A0A7W8GHV5_9DEIO</name>
<dbReference type="GO" id="GO:0016787">
    <property type="term" value="F:hydrolase activity"/>
    <property type="evidence" value="ECO:0007669"/>
    <property type="project" value="UniProtKB-KW"/>
</dbReference>
<protein>
    <submittedName>
        <fullName evidence="3">Nicotinamidase-related amidase</fullName>
    </submittedName>
</protein>
<dbReference type="SUPFAM" id="SSF52499">
    <property type="entry name" value="Isochorismatase-like hydrolases"/>
    <property type="match status" value="1"/>
</dbReference>
<feature type="domain" description="Isochorismatase-like" evidence="2">
    <location>
        <begin position="7"/>
        <end position="134"/>
    </location>
</feature>
<gene>
    <name evidence="3" type="ORF">HNQ09_003077</name>
</gene>
<dbReference type="AlphaFoldDB" id="A0A7W8GHV5"/>
<keyword evidence="1" id="KW-0378">Hydrolase</keyword>
<dbReference type="PANTHER" id="PTHR43540">
    <property type="entry name" value="PEROXYUREIDOACRYLATE/UREIDOACRYLATE AMIDOHYDROLASE-RELATED"/>
    <property type="match status" value="1"/>
</dbReference>
<comment type="caution">
    <text evidence="3">The sequence shown here is derived from an EMBL/GenBank/DDBJ whole genome shotgun (WGS) entry which is preliminary data.</text>
</comment>
<proteinExistence type="predicted"/>
<dbReference type="Gene3D" id="3.40.50.850">
    <property type="entry name" value="Isochorismatase-like"/>
    <property type="match status" value="1"/>
</dbReference>
<dbReference type="InterPro" id="IPR036380">
    <property type="entry name" value="Isochorismatase-like_sf"/>
</dbReference>
<dbReference type="EMBL" id="JACHFN010000014">
    <property type="protein sequence ID" value="MBB5235619.1"/>
    <property type="molecule type" value="Genomic_DNA"/>
</dbReference>
<evidence type="ECO:0000259" key="2">
    <source>
        <dbReference type="Pfam" id="PF00857"/>
    </source>
</evidence>
<evidence type="ECO:0000313" key="4">
    <source>
        <dbReference type="Proteomes" id="UP000525389"/>
    </source>
</evidence>